<evidence type="ECO:0000313" key="10">
    <source>
        <dbReference type="EMBL" id="RXH55807.1"/>
    </source>
</evidence>
<gene>
    <name evidence="10" type="ORF">GRAN_2664</name>
</gene>
<dbReference type="EMBL" id="RDSM01000002">
    <property type="protein sequence ID" value="RXH55807.1"/>
    <property type="molecule type" value="Genomic_DNA"/>
</dbReference>
<keyword evidence="6" id="KW-0804">Transcription</keyword>
<evidence type="ECO:0000256" key="3">
    <source>
        <dbReference type="ARBA" id="ARBA00022491"/>
    </source>
</evidence>
<dbReference type="OrthoDB" id="122850at2"/>
<dbReference type="AlphaFoldDB" id="A0A4Q0SY62"/>
<evidence type="ECO:0000256" key="8">
    <source>
        <dbReference type="ARBA" id="ARBA00030117"/>
    </source>
</evidence>
<reference evidence="11" key="2">
    <citation type="submission" date="2019-02" db="EMBL/GenBank/DDBJ databases">
        <title>Granulicella sibirica sp. nov., a psychrotolerant acidobacterium isolated from an organic soil layer in forested tundra, West Siberia.</title>
        <authorList>
            <person name="Oshkin I.Y."/>
            <person name="Kulichevskaya I.S."/>
            <person name="Rijpstra W.I.C."/>
            <person name="Sinninghe Damste J.S."/>
            <person name="Rakitin A.L."/>
            <person name="Ravin N.V."/>
            <person name="Dedysh S.N."/>
        </authorList>
    </citation>
    <scope>NUCLEOTIDE SEQUENCE [LARGE SCALE GENOMIC DNA]</scope>
    <source>
        <strain evidence="11">AF10</strain>
    </source>
</reference>
<accession>A0A4Q0SY62</accession>
<evidence type="ECO:0000256" key="4">
    <source>
        <dbReference type="ARBA" id="ARBA00022795"/>
    </source>
</evidence>
<evidence type="ECO:0000256" key="7">
    <source>
        <dbReference type="ARBA" id="ARBA00024739"/>
    </source>
</evidence>
<keyword evidence="4" id="KW-1005">Bacterial flagellum biogenesis</keyword>
<reference evidence="10 11" key="1">
    <citation type="submission" date="2018-11" db="EMBL/GenBank/DDBJ databases">
        <authorList>
            <person name="Mardanov A.V."/>
            <person name="Ravin N.V."/>
            <person name="Dedysh S.N."/>
        </authorList>
    </citation>
    <scope>NUCLEOTIDE SEQUENCE [LARGE SCALE GENOMIC DNA]</scope>
    <source>
        <strain evidence="10 11">AF10</strain>
    </source>
</reference>
<comment type="function">
    <text evidence="7">Responsible for the coupling of flagellin expression to flagellar assembly by preventing expression of the flagellin genes when a component of the middle class of proteins is defective. It negatively regulates flagellar genes by inhibiting the activity of FliA by directly binding to FliA.</text>
</comment>
<dbReference type="Proteomes" id="UP000289437">
    <property type="component" value="Unassembled WGS sequence"/>
</dbReference>
<feature type="domain" description="Anti-sigma-28 factor FlgM C-terminal" evidence="9">
    <location>
        <begin position="49"/>
        <end position="94"/>
    </location>
</feature>
<dbReference type="RefSeq" id="WP_128913388.1">
    <property type="nucleotide sequence ID" value="NZ_RDSM01000002.1"/>
</dbReference>
<evidence type="ECO:0000259" key="9">
    <source>
        <dbReference type="Pfam" id="PF04316"/>
    </source>
</evidence>
<comment type="similarity">
    <text evidence="1">Belongs to the FlgM family.</text>
</comment>
<comment type="caution">
    <text evidence="10">The sequence shown here is derived from an EMBL/GenBank/DDBJ whole genome shotgun (WGS) entry which is preliminary data.</text>
</comment>
<dbReference type="InterPro" id="IPR031316">
    <property type="entry name" value="FlgM_C"/>
</dbReference>
<dbReference type="Pfam" id="PF04316">
    <property type="entry name" value="FlgM"/>
    <property type="match status" value="1"/>
</dbReference>
<name>A0A4Q0SY62_9BACT</name>
<evidence type="ECO:0000313" key="11">
    <source>
        <dbReference type="Proteomes" id="UP000289437"/>
    </source>
</evidence>
<dbReference type="GO" id="GO:0044781">
    <property type="term" value="P:bacterial-type flagellum organization"/>
    <property type="evidence" value="ECO:0007669"/>
    <property type="project" value="UniProtKB-KW"/>
</dbReference>
<sequence>MSYTNGLNNLQHFISTAVTSTPSEAKNANTGVETAARINGVVASDKARLSTASSLVSLAISGSDVRSEKIAPLQAAIAAGTYHVSSSEVAGKVLHSLLN</sequence>
<keyword evidence="3" id="KW-0678">Repressor</keyword>
<keyword evidence="5" id="KW-0805">Transcription regulation</keyword>
<dbReference type="SUPFAM" id="SSF101498">
    <property type="entry name" value="Anti-sigma factor FlgM"/>
    <property type="match status" value="1"/>
</dbReference>
<evidence type="ECO:0000256" key="6">
    <source>
        <dbReference type="ARBA" id="ARBA00023163"/>
    </source>
</evidence>
<dbReference type="GO" id="GO:0045892">
    <property type="term" value="P:negative regulation of DNA-templated transcription"/>
    <property type="evidence" value="ECO:0007669"/>
    <property type="project" value="InterPro"/>
</dbReference>
<evidence type="ECO:0000256" key="5">
    <source>
        <dbReference type="ARBA" id="ARBA00023015"/>
    </source>
</evidence>
<protein>
    <recommendedName>
        <fullName evidence="2">Negative regulator of flagellin synthesis</fullName>
    </recommendedName>
    <alternativeName>
        <fullName evidence="8">Anti-sigma-28 factor</fullName>
    </alternativeName>
</protein>
<dbReference type="NCBIfam" id="TIGR03824">
    <property type="entry name" value="FlgM_jcvi"/>
    <property type="match status" value="1"/>
</dbReference>
<keyword evidence="11" id="KW-1185">Reference proteome</keyword>
<evidence type="ECO:0000256" key="1">
    <source>
        <dbReference type="ARBA" id="ARBA00005322"/>
    </source>
</evidence>
<organism evidence="10 11">
    <name type="scientific">Granulicella sibirica</name>
    <dbReference type="NCBI Taxonomy" id="2479048"/>
    <lineage>
        <taxon>Bacteria</taxon>
        <taxon>Pseudomonadati</taxon>
        <taxon>Acidobacteriota</taxon>
        <taxon>Terriglobia</taxon>
        <taxon>Terriglobales</taxon>
        <taxon>Acidobacteriaceae</taxon>
        <taxon>Granulicella</taxon>
    </lineage>
</organism>
<proteinExistence type="inferred from homology"/>
<evidence type="ECO:0000256" key="2">
    <source>
        <dbReference type="ARBA" id="ARBA00017823"/>
    </source>
</evidence>
<dbReference type="InterPro" id="IPR035890">
    <property type="entry name" value="Anti-sigma-28_factor_FlgM_sf"/>
</dbReference>
<dbReference type="InterPro" id="IPR007412">
    <property type="entry name" value="FlgM"/>
</dbReference>